<evidence type="ECO:0000256" key="12">
    <source>
        <dbReference type="ARBA" id="ARBA00066876"/>
    </source>
</evidence>
<evidence type="ECO:0000256" key="13">
    <source>
        <dbReference type="PIRSR" id="PIRSR602401-1"/>
    </source>
</evidence>
<proteinExistence type="inferred from homology"/>
<dbReference type="EC" id="1.14.19.74" evidence="12"/>
<gene>
    <name evidence="16" type="ORF">Sradi_3094000</name>
</gene>
<comment type="catalytic activity">
    <reaction evidence="10">
        <text>(+)-piperitol + reduced [NADPH--hemoprotein reductase] + O2 = (+)-sesamin + oxidized [NADPH--hemoprotein reductase] + 2 H2O + H(+)</text>
        <dbReference type="Rhea" id="RHEA:56780"/>
        <dbReference type="Rhea" id="RHEA-COMP:11964"/>
        <dbReference type="Rhea" id="RHEA-COMP:11965"/>
        <dbReference type="ChEBI" id="CHEBI:15377"/>
        <dbReference type="ChEBI" id="CHEBI:15378"/>
        <dbReference type="ChEBI" id="CHEBI:15379"/>
        <dbReference type="ChEBI" id="CHEBI:57618"/>
        <dbReference type="ChEBI" id="CHEBI:58210"/>
        <dbReference type="ChEBI" id="CHEBI:66470"/>
        <dbReference type="ChEBI" id="CHEBI:141003"/>
        <dbReference type="EC" id="1.14.19.74"/>
    </reaction>
    <physiologicalReaction direction="left-to-right" evidence="10">
        <dbReference type="Rhea" id="RHEA:56781"/>
    </physiologicalReaction>
</comment>
<dbReference type="Gene3D" id="1.10.630.10">
    <property type="entry name" value="Cytochrome P450"/>
    <property type="match status" value="1"/>
</dbReference>
<evidence type="ECO:0000256" key="2">
    <source>
        <dbReference type="ARBA" id="ARBA00010617"/>
    </source>
</evidence>
<dbReference type="GO" id="GO:0016020">
    <property type="term" value="C:membrane"/>
    <property type="evidence" value="ECO:0007669"/>
    <property type="project" value="UniProtKB-SubCell"/>
</dbReference>
<dbReference type="EMBL" id="JACGWJ010000013">
    <property type="protein sequence ID" value="KAL0377885.1"/>
    <property type="molecule type" value="Genomic_DNA"/>
</dbReference>
<name>A0AAW2RCE1_SESRA</name>
<dbReference type="FunFam" id="1.10.630.10:FF:000023">
    <property type="entry name" value="Cytochrome P450 family protein"/>
    <property type="match status" value="1"/>
</dbReference>
<dbReference type="InterPro" id="IPR050651">
    <property type="entry name" value="Plant_Cytochrome_P450_Monoox"/>
</dbReference>
<dbReference type="PANTHER" id="PTHR47947:SF57">
    <property type="entry name" value="CYTOCHROME P450 81F3-LIKE"/>
    <property type="match status" value="1"/>
</dbReference>
<dbReference type="Pfam" id="PF00067">
    <property type="entry name" value="p450"/>
    <property type="match status" value="1"/>
</dbReference>
<dbReference type="AlphaFoldDB" id="A0AAW2RCE1"/>
<protein>
    <recommendedName>
        <fullName evidence="12">(+)-piperitol/(+)-sesamin synthase</fullName>
        <ecNumber evidence="12">1.14.19.74</ecNumber>
    </recommendedName>
</protein>
<evidence type="ECO:0000256" key="3">
    <source>
        <dbReference type="ARBA" id="ARBA00022617"/>
    </source>
</evidence>
<dbReference type="PANTHER" id="PTHR47947">
    <property type="entry name" value="CYTOCHROME P450 82C3-RELATED"/>
    <property type="match status" value="1"/>
</dbReference>
<dbReference type="InterPro" id="IPR017972">
    <property type="entry name" value="Cyt_P450_CS"/>
</dbReference>
<evidence type="ECO:0000256" key="6">
    <source>
        <dbReference type="ARBA" id="ARBA00023004"/>
    </source>
</evidence>
<evidence type="ECO:0000256" key="1">
    <source>
        <dbReference type="ARBA" id="ARBA00004167"/>
    </source>
</evidence>
<sequence>METTWLYAFLSLFVLALVFKFSSKGKRKLPPSPGPALPLLGHLHHLKLPIHQTYYKLSKRLGPIFSLRLGNRIMVVVTSPTLVEECFIKNDIVLANRPLNHVGKYIGYNYTSLVASPYGDHWRNLRRLVTLEVLATNRINMFQSIRHDEVRLMLKKLYRNSYGQDFARVELRSRFMELAFNNIMRMVDGQRYFGEDVENEEAKQYGHLIEEVVGMIAASNPADFFPVFRWIDYKNYEKKWAGLSAAMDSFMQGLIDEHRRNKGRNTMIDHLISLQESEPEYYTDAIIKGIIIVMLIAGTNTSVSTVEWAMAALLNHPEKLDKARTEIDNVVGNNRLVNESDLSNLPYLHNIISETFRLFPASPLLVPHEASADCKVGGYDIPRGTIVQVNAWAIHRDPTIWDDPTSFNPERFEEAGEVGPMKMLPFGLGRRSCPGYGLANRVVGLTLASLIQCFEWRRIDEGLVDLTEGKGLYSPKIRLAARCKPRNVLHTALTQST</sequence>
<dbReference type="PRINTS" id="PR00463">
    <property type="entry name" value="EP450I"/>
</dbReference>
<keyword evidence="15" id="KW-0732">Signal</keyword>
<comment type="caution">
    <text evidence="16">The sequence shown here is derived from an EMBL/GenBank/DDBJ whole genome shotgun (WGS) entry which is preliminary data.</text>
</comment>
<dbReference type="PROSITE" id="PS00086">
    <property type="entry name" value="CYTOCHROME_P450"/>
    <property type="match status" value="1"/>
</dbReference>
<dbReference type="InterPro" id="IPR001128">
    <property type="entry name" value="Cyt_P450"/>
</dbReference>
<keyword evidence="8" id="KW-0472">Membrane</keyword>
<dbReference type="PRINTS" id="PR00385">
    <property type="entry name" value="P450"/>
</dbReference>
<comment type="cofactor">
    <cofactor evidence="13">
        <name>heme</name>
        <dbReference type="ChEBI" id="CHEBI:30413"/>
    </cofactor>
</comment>
<evidence type="ECO:0000256" key="5">
    <source>
        <dbReference type="ARBA" id="ARBA00023002"/>
    </source>
</evidence>
<dbReference type="GO" id="GO:0102915">
    <property type="term" value="F:piperitol synthase activity"/>
    <property type="evidence" value="ECO:0007669"/>
    <property type="project" value="UniProtKB-EC"/>
</dbReference>
<reference evidence="16" key="2">
    <citation type="journal article" date="2024" name="Plant">
        <title>Genomic evolution and insights into agronomic trait innovations of Sesamum species.</title>
        <authorList>
            <person name="Miao H."/>
            <person name="Wang L."/>
            <person name="Qu L."/>
            <person name="Liu H."/>
            <person name="Sun Y."/>
            <person name="Le M."/>
            <person name="Wang Q."/>
            <person name="Wei S."/>
            <person name="Zheng Y."/>
            <person name="Lin W."/>
            <person name="Duan Y."/>
            <person name="Cao H."/>
            <person name="Xiong S."/>
            <person name="Wang X."/>
            <person name="Wei L."/>
            <person name="Li C."/>
            <person name="Ma Q."/>
            <person name="Ju M."/>
            <person name="Zhao R."/>
            <person name="Li G."/>
            <person name="Mu C."/>
            <person name="Tian Q."/>
            <person name="Mei H."/>
            <person name="Zhang T."/>
            <person name="Gao T."/>
            <person name="Zhang H."/>
        </authorList>
    </citation>
    <scope>NUCLEOTIDE SEQUENCE</scope>
    <source>
        <strain evidence="16">G02</strain>
    </source>
</reference>
<accession>A0AAW2RCE1</accession>
<evidence type="ECO:0000256" key="10">
    <source>
        <dbReference type="ARBA" id="ARBA00052057"/>
    </source>
</evidence>
<dbReference type="CDD" id="cd20653">
    <property type="entry name" value="CYP81"/>
    <property type="match status" value="1"/>
</dbReference>
<comment type="function">
    <text evidence="11">Involved in the biosynthesis of (+)-sesamin, a furofuran class lignan. Functions in a dual catalytic mode. Catalyzes the synthesis of (+)-sesamin from (+)- pinoresinol by formation of two successive methylenedioxy bridges on (+)-pinoresinol and (+)-piperitol, respectively.</text>
</comment>
<feature type="chain" id="PRO_5043721960" description="(+)-piperitol/(+)-sesamin synthase" evidence="15">
    <location>
        <begin position="17"/>
        <end position="497"/>
    </location>
</feature>
<evidence type="ECO:0000256" key="11">
    <source>
        <dbReference type="ARBA" id="ARBA00056759"/>
    </source>
</evidence>
<keyword evidence="5 14" id="KW-0560">Oxidoreductase</keyword>
<dbReference type="GO" id="GO:0020037">
    <property type="term" value="F:heme binding"/>
    <property type="evidence" value="ECO:0007669"/>
    <property type="project" value="InterPro"/>
</dbReference>
<keyword evidence="4 13" id="KW-0479">Metal-binding</keyword>
<reference evidence="16" key="1">
    <citation type="submission" date="2020-06" db="EMBL/GenBank/DDBJ databases">
        <authorList>
            <person name="Li T."/>
            <person name="Hu X."/>
            <person name="Zhang T."/>
            <person name="Song X."/>
            <person name="Zhang H."/>
            <person name="Dai N."/>
            <person name="Sheng W."/>
            <person name="Hou X."/>
            <person name="Wei L."/>
        </authorList>
    </citation>
    <scope>NUCLEOTIDE SEQUENCE</scope>
    <source>
        <strain evidence="16">G02</strain>
        <tissue evidence="16">Leaf</tissue>
    </source>
</reference>
<evidence type="ECO:0000256" key="14">
    <source>
        <dbReference type="RuleBase" id="RU000461"/>
    </source>
</evidence>
<dbReference type="SUPFAM" id="SSF48264">
    <property type="entry name" value="Cytochrome P450"/>
    <property type="match status" value="1"/>
</dbReference>
<feature type="signal peptide" evidence="15">
    <location>
        <begin position="1"/>
        <end position="16"/>
    </location>
</feature>
<comment type="similarity">
    <text evidence="2 14">Belongs to the cytochrome P450 family.</text>
</comment>
<evidence type="ECO:0000256" key="4">
    <source>
        <dbReference type="ARBA" id="ARBA00022723"/>
    </source>
</evidence>
<comment type="catalytic activity">
    <reaction evidence="9">
        <text>(+)-pinoresinol + reduced [NADPH--hemoprotein reductase] + O2 = (+)-piperitol + oxidized [NADPH--hemoprotein reductase] + 2 H2O + H(+)</text>
        <dbReference type="Rhea" id="RHEA:56776"/>
        <dbReference type="Rhea" id="RHEA-COMP:11964"/>
        <dbReference type="Rhea" id="RHEA-COMP:11965"/>
        <dbReference type="ChEBI" id="CHEBI:40"/>
        <dbReference type="ChEBI" id="CHEBI:15377"/>
        <dbReference type="ChEBI" id="CHEBI:15378"/>
        <dbReference type="ChEBI" id="CHEBI:15379"/>
        <dbReference type="ChEBI" id="CHEBI:57618"/>
        <dbReference type="ChEBI" id="CHEBI:58210"/>
        <dbReference type="ChEBI" id="CHEBI:141003"/>
        <dbReference type="EC" id="1.14.19.74"/>
    </reaction>
    <physiologicalReaction direction="left-to-right" evidence="9">
        <dbReference type="Rhea" id="RHEA:56777"/>
    </physiologicalReaction>
</comment>
<evidence type="ECO:0000256" key="9">
    <source>
        <dbReference type="ARBA" id="ARBA00052022"/>
    </source>
</evidence>
<keyword evidence="6 13" id="KW-0408">Iron</keyword>
<comment type="subcellular location">
    <subcellularLocation>
        <location evidence="1">Membrane</location>
        <topology evidence="1">Single-pass membrane protein</topology>
    </subcellularLocation>
</comment>
<dbReference type="InterPro" id="IPR002401">
    <property type="entry name" value="Cyt_P450_E_grp-I"/>
</dbReference>
<evidence type="ECO:0000256" key="15">
    <source>
        <dbReference type="SAM" id="SignalP"/>
    </source>
</evidence>
<evidence type="ECO:0000313" key="16">
    <source>
        <dbReference type="EMBL" id="KAL0377885.1"/>
    </source>
</evidence>
<keyword evidence="3 13" id="KW-0349">Heme</keyword>
<evidence type="ECO:0000256" key="8">
    <source>
        <dbReference type="ARBA" id="ARBA00023136"/>
    </source>
</evidence>
<keyword evidence="7 14" id="KW-0503">Monooxygenase</keyword>
<dbReference type="GO" id="GO:0005506">
    <property type="term" value="F:iron ion binding"/>
    <property type="evidence" value="ECO:0007669"/>
    <property type="project" value="InterPro"/>
</dbReference>
<organism evidence="16">
    <name type="scientific">Sesamum radiatum</name>
    <name type="common">Black benniseed</name>
    <dbReference type="NCBI Taxonomy" id="300843"/>
    <lineage>
        <taxon>Eukaryota</taxon>
        <taxon>Viridiplantae</taxon>
        <taxon>Streptophyta</taxon>
        <taxon>Embryophyta</taxon>
        <taxon>Tracheophyta</taxon>
        <taxon>Spermatophyta</taxon>
        <taxon>Magnoliopsida</taxon>
        <taxon>eudicotyledons</taxon>
        <taxon>Gunneridae</taxon>
        <taxon>Pentapetalae</taxon>
        <taxon>asterids</taxon>
        <taxon>lamiids</taxon>
        <taxon>Lamiales</taxon>
        <taxon>Pedaliaceae</taxon>
        <taxon>Sesamum</taxon>
    </lineage>
</organism>
<evidence type="ECO:0000256" key="7">
    <source>
        <dbReference type="ARBA" id="ARBA00023033"/>
    </source>
</evidence>
<dbReference type="InterPro" id="IPR036396">
    <property type="entry name" value="Cyt_P450_sf"/>
</dbReference>
<feature type="binding site" description="axial binding residue" evidence="13">
    <location>
        <position position="433"/>
    </location>
    <ligand>
        <name>heme</name>
        <dbReference type="ChEBI" id="CHEBI:30413"/>
    </ligand>
    <ligandPart>
        <name>Fe</name>
        <dbReference type="ChEBI" id="CHEBI:18248"/>
    </ligandPart>
</feature>